<evidence type="ECO:0000259" key="9">
    <source>
        <dbReference type="Pfam" id="PF12704"/>
    </source>
</evidence>
<dbReference type="HOGENOM" id="CLU_000604_8_9_3"/>
<keyword evidence="2" id="KW-0813">Transport</keyword>
<dbReference type="OrthoDB" id="180999at2"/>
<keyword evidence="4 7" id="KW-0812">Transmembrane</keyword>
<dbReference type="PANTHER" id="PTHR43738">
    <property type="entry name" value="ABC TRANSPORTER, MEMBRANE PROTEIN"/>
    <property type="match status" value="1"/>
</dbReference>
<feature type="domain" description="ABC3 transporter permease C-terminal" evidence="8">
    <location>
        <begin position="290"/>
        <end position="401"/>
    </location>
</feature>
<dbReference type="InterPro" id="IPR003838">
    <property type="entry name" value="ABC3_permease_C"/>
</dbReference>
<feature type="domain" description="MacB-like periplasmic core" evidence="9">
    <location>
        <begin position="21"/>
        <end position="255"/>
    </location>
</feature>
<evidence type="ECO:0000256" key="5">
    <source>
        <dbReference type="ARBA" id="ARBA00022989"/>
    </source>
</evidence>
<reference evidence="10" key="1">
    <citation type="submission" date="2009-01" db="EMBL/GenBank/DDBJ databases">
        <title>Complete sequence of chromosome Cyanothece sp. PCC 7425.</title>
        <authorList>
            <consortium name="US DOE Joint Genome Institute"/>
            <person name="Lucas S."/>
            <person name="Copeland A."/>
            <person name="Lapidus A."/>
            <person name="Glavina del Rio T."/>
            <person name="Dalin E."/>
            <person name="Tice H."/>
            <person name="Bruce D."/>
            <person name="Goodwin L."/>
            <person name="Pitluck S."/>
            <person name="Sims D."/>
            <person name="Meineke L."/>
            <person name="Brettin T."/>
            <person name="Detter J.C."/>
            <person name="Han C."/>
            <person name="Larimer F."/>
            <person name="Land M."/>
            <person name="Hauser L."/>
            <person name="Kyrpides N."/>
            <person name="Ovchinnikova G."/>
            <person name="Liberton M."/>
            <person name="Stoeckel J."/>
            <person name="Banerjee A."/>
            <person name="Singh A."/>
            <person name="Page L."/>
            <person name="Sato H."/>
            <person name="Zhao L."/>
            <person name="Sherman L."/>
            <person name="Pakrasi H."/>
            <person name="Richardson P."/>
        </authorList>
    </citation>
    <scope>NUCLEOTIDE SEQUENCE</scope>
    <source>
        <strain evidence="10">PCC 7425</strain>
    </source>
</reference>
<dbReference type="PANTHER" id="PTHR43738:SF1">
    <property type="entry name" value="HEMIN TRANSPORT SYSTEM PERMEASE PROTEIN HRTB-RELATED"/>
    <property type="match status" value="1"/>
</dbReference>
<accession>B8HQ51</accession>
<evidence type="ECO:0000256" key="2">
    <source>
        <dbReference type="ARBA" id="ARBA00022448"/>
    </source>
</evidence>
<dbReference type="InterPro" id="IPR025857">
    <property type="entry name" value="MacB_PCD"/>
</dbReference>
<evidence type="ECO:0000256" key="4">
    <source>
        <dbReference type="ARBA" id="ARBA00022692"/>
    </source>
</evidence>
<feature type="transmembrane region" description="Helical" evidence="7">
    <location>
        <begin position="337"/>
        <end position="360"/>
    </location>
</feature>
<dbReference type="EMBL" id="CP001344">
    <property type="protein sequence ID" value="ACL47448.1"/>
    <property type="molecule type" value="Genomic_DNA"/>
</dbReference>
<dbReference type="PIRSF" id="PIRSF031773">
    <property type="entry name" value="DevC"/>
    <property type="match status" value="1"/>
</dbReference>
<feature type="transmembrane region" description="Helical" evidence="7">
    <location>
        <begin position="372"/>
        <end position="393"/>
    </location>
</feature>
<dbReference type="InterPro" id="IPR051125">
    <property type="entry name" value="ABC-4/HrtB_transporter"/>
</dbReference>
<name>B8HQ51_CYAP4</name>
<sequence>MVSIARKNLFEDLPRFMVAQAGIMFAVGLVTIQAGLYQGFSKSSSLLVDNGKADLWLASKDLSYFDLTLPIDYELLDQSRKVAGVERAEALITRGALWQPLRPAGTPANQPNKLTSVRLIGVDPKGELFTPWKIIQGRAQDLEQPYSVMVDQSDLVSLSGNPQTPLGVGDRAELNNSYTVTVKGITQGIRSIFSGPFAFTSLENANLYTTPKSAFPQGVAPSTPPALRPQDQISFILIRAKPGMDVQDLQRSLQAELPELRAFTQAELSQLTQNYWQRSTGVGFILGMGATVGMVVGMVVVSQILYSSVSDHLKEFATLKAMGASDWSIYRIIIEQALWMAILGYLPGMGICIVLGSWTLQARAIQILITPASASLVLGVTTVMCVGAALIAIRKVTHLDPAMVFKS</sequence>
<organism evidence="10">
    <name type="scientific">Cyanothece sp. (strain PCC 7425 / ATCC 29141)</name>
    <dbReference type="NCBI Taxonomy" id="395961"/>
    <lineage>
        <taxon>Bacteria</taxon>
        <taxon>Bacillati</taxon>
        <taxon>Cyanobacteriota</taxon>
        <taxon>Cyanophyceae</taxon>
        <taxon>Gomontiellales</taxon>
        <taxon>Cyanothecaceae</taxon>
        <taxon>Cyanothece</taxon>
    </lineage>
</organism>
<evidence type="ECO:0008006" key="11">
    <source>
        <dbReference type="Google" id="ProtNLM"/>
    </source>
</evidence>
<dbReference type="AlphaFoldDB" id="B8HQ51"/>
<dbReference type="STRING" id="395961.Cyan7425_5155"/>
<dbReference type="Pfam" id="PF12704">
    <property type="entry name" value="MacB_PCD"/>
    <property type="match status" value="1"/>
</dbReference>
<evidence type="ECO:0000256" key="6">
    <source>
        <dbReference type="ARBA" id="ARBA00023136"/>
    </source>
</evidence>
<comment type="subcellular location">
    <subcellularLocation>
        <location evidence="1">Cell membrane</location>
        <topology evidence="1">Multi-pass membrane protein</topology>
    </subcellularLocation>
</comment>
<dbReference type="KEGG" id="cyn:Cyan7425_5155"/>
<protein>
    <recommendedName>
        <fullName evidence="11">ABC3 transporter permease protein domain-containing protein</fullName>
    </recommendedName>
</protein>
<dbReference type="GO" id="GO:0005886">
    <property type="term" value="C:plasma membrane"/>
    <property type="evidence" value="ECO:0007669"/>
    <property type="project" value="UniProtKB-SubCell"/>
</dbReference>
<keyword evidence="6 7" id="KW-0472">Membrane</keyword>
<dbReference type="eggNOG" id="COG0577">
    <property type="taxonomic scope" value="Bacteria"/>
</dbReference>
<evidence type="ECO:0000256" key="3">
    <source>
        <dbReference type="ARBA" id="ARBA00022475"/>
    </source>
</evidence>
<dbReference type="InterPro" id="IPR005891">
    <property type="entry name" value="DevC"/>
</dbReference>
<evidence type="ECO:0000313" key="10">
    <source>
        <dbReference type="EMBL" id="ACL47448.1"/>
    </source>
</evidence>
<evidence type="ECO:0000256" key="7">
    <source>
        <dbReference type="SAM" id="Phobius"/>
    </source>
</evidence>
<dbReference type="Pfam" id="PF02687">
    <property type="entry name" value="FtsX"/>
    <property type="match status" value="1"/>
</dbReference>
<feature type="transmembrane region" description="Helical" evidence="7">
    <location>
        <begin position="16"/>
        <end position="37"/>
    </location>
</feature>
<gene>
    <name evidence="10" type="ordered locus">Cyan7425_5155</name>
</gene>
<keyword evidence="3" id="KW-1003">Cell membrane</keyword>
<keyword evidence="5 7" id="KW-1133">Transmembrane helix</keyword>
<evidence type="ECO:0000259" key="8">
    <source>
        <dbReference type="Pfam" id="PF02687"/>
    </source>
</evidence>
<evidence type="ECO:0000256" key="1">
    <source>
        <dbReference type="ARBA" id="ARBA00004651"/>
    </source>
</evidence>
<proteinExistence type="predicted"/>
<feature type="transmembrane region" description="Helical" evidence="7">
    <location>
        <begin position="282"/>
        <end position="306"/>
    </location>
</feature>